<feature type="domain" description="WW" evidence="3">
    <location>
        <begin position="174"/>
        <end position="208"/>
    </location>
</feature>
<dbReference type="PANTHER" id="PTHR47852">
    <property type="entry name" value="OS06G0298400 PROTEIN"/>
    <property type="match status" value="1"/>
</dbReference>
<dbReference type="PROSITE" id="PS50020">
    <property type="entry name" value="WW_DOMAIN_2"/>
    <property type="match status" value="1"/>
</dbReference>
<protein>
    <submittedName>
        <fullName evidence="4">GDSL esterase/lipase</fullName>
    </submittedName>
</protein>
<dbReference type="AlphaFoldDB" id="A0AAW2WT31"/>
<dbReference type="EMBL" id="JACGWN010000007">
    <property type="protein sequence ID" value="KAL0443265.1"/>
    <property type="molecule type" value="Genomic_DNA"/>
</dbReference>
<dbReference type="Pfam" id="PF00397">
    <property type="entry name" value="WW"/>
    <property type="match status" value="1"/>
</dbReference>
<reference evidence="4" key="1">
    <citation type="submission" date="2020-06" db="EMBL/GenBank/DDBJ databases">
        <authorList>
            <person name="Li T."/>
            <person name="Hu X."/>
            <person name="Zhang T."/>
            <person name="Song X."/>
            <person name="Zhang H."/>
            <person name="Dai N."/>
            <person name="Sheng W."/>
            <person name="Hou X."/>
            <person name="Wei L."/>
        </authorList>
    </citation>
    <scope>NUCLEOTIDE SEQUENCE</scope>
    <source>
        <strain evidence="4">KEN1</strain>
        <tissue evidence="4">Leaf</tissue>
    </source>
</reference>
<dbReference type="SMART" id="SM00456">
    <property type="entry name" value="WW"/>
    <property type="match status" value="1"/>
</dbReference>
<name>A0AAW2WT31_9LAMI</name>
<feature type="compositionally biased region" description="Polar residues" evidence="2">
    <location>
        <begin position="53"/>
        <end position="63"/>
    </location>
</feature>
<evidence type="ECO:0000256" key="1">
    <source>
        <dbReference type="ARBA" id="ARBA00008668"/>
    </source>
</evidence>
<evidence type="ECO:0000256" key="2">
    <source>
        <dbReference type="SAM" id="MobiDB-lite"/>
    </source>
</evidence>
<dbReference type="InterPro" id="IPR001202">
    <property type="entry name" value="WW_dom"/>
</dbReference>
<dbReference type="InterPro" id="IPR001087">
    <property type="entry name" value="GDSL"/>
</dbReference>
<evidence type="ECO:0000313" key="4">
    <source>
        <dbReference type="EMBL" id="KAL0443265.1"/>
    </source>
</evidence>
<dbReference type="InterPro" id="IPR036020">
    <property type="entry name" value="WW_dom_sf"/>
</dbReference>
<dbReference type="PANTHER" id="PTHR47852:SF2">
    <property type="entry name" value="WW DOMAIN-CONTAINING PROTEIN"/>
    <property type="match status" value="1"/>
</dbReference>
<organism evidence="4">
    <name type="scientific">Sesamum latifolium</name>
    <dbReference type="NCBI Taxonomy" id="2727402"/>
    <lineage>
        <taxon>Eukaryota</taxon>
        <taxon>Viridiplantae</taxon>
        <taxon>Streptophyta</taxon>
        <taxon>Embryophyta</taxon>
        <taxon>Tracheophyta</taxon>
        <taxon>Spermatophyta</taxon>
        <taxon>Magnoliopsida</taxon>
        <taxon>eudicotyledons</taxon>
        <taxon>Gunneridae</taxon>
        <taxon>Pentapetalae</taxon>
        <taxon>asterids</taxon>
        <taxon>lamiids</taxon>
        <taxon>Lamiales</taxon>
        <taxon>Pedaliaceae</taxon>
        <taxon>Sesamum</taxon>
    </lineage>
</organism>
<feature type="region of interest" description="Disordered" evidence="2">
    <location>
        <begin position="22"/>
        <end position="135"/>
    </location>
</feature>
<comment type="caution">
    <text evidence="4">The sequence shown here is derived from an EMBL/GenBank/DDBJ whole genome shotgun (WGS) entry which is preliminary data.</text>
</comment>
<proteinExistence type="inferred from homology"/>
<gene>
    <name evidence="4" type="ORF">Slati_2049200</name>
</gene>
<comment type="similarity">
    <text evidence="1">Belongs to the 'GDSL' lipolytic enzyme family.</text>
</comment>
<reference evidence="4" key="2">
    <citation type="journal article" date="2024" name="Plant">
        <title>Genomic evolution and insights into agronomic trait innovations of Sesamum species.</title>
        <authorList>
            <person name="Miao H."/>
            <person name="Wang L."/>
            <person name="Qu L."/>
            <person name="Liu H."/>
            <person name="Sun Y."/>
            <person name="Le M."/>
            <person name="Wang Q."/>
            <person name="Wei S."/>
            <person name="Zheng Y."/>
            <person name="Lin W."/>
            <person name="Duan Y."/>
            <person name="Cao H."/>
            <person name="Xiong S."/>
            <person name="Wang X."/>
            <person name="Wei L."/>
            <person name="Li C."/>
            <person name="Ma Q."/>
            <person name="Ju M."/>
            <person name="Zhao R."/>
            <person name="Li G."/>
            <person name="Mu C."/>
            <person name="Tian Q."/>
            <person name="Mei H."/>
            <person name="Zhang T."/>
            <person name="Gao T."/>
            <person name="Zhang H."/>
        </authorList>
    </citation>
    <scope>NUCLEOTIDE SEQUENCE</scope>
    <source>
        <strain evidence="4">KEN1</strain>
    </source>
</reference>
<dbReference type="Gene3D" id="3.40.50.1110">
    <property type="entry name" value="SGNH hydrolase"/>
    <property type="match status" value="1"/>
</dbReference>
<dbReference type="InterPro" id="IPR036514">
    <property type="entry name" value="SGNH_hydro_sf"/>
</dbReference>
<dbReference type="CDD" id="cd00201">
    <property type="entry name" value="WW"/>
    <property type="match status" value="1"/>
</dbReference>
<dbReference type="Pfam" id="PF00657">
    <property type="entry name" value="Lipase_GDSL"/>
    <property type="match status" value="1"/>
</dbReference>
<sequence>MGRRKERRLAAISAAGRRVKLDLFAEPSGDLGGSSAQEEVGGDGAKTHAELPSSPTSSGQQNPLLLLEQYSDEELDEGSNEGHNHAVAEDTSNDIDEEANSAAEKETEGSENNNGKEPTTRKADQPLMNDSSQDPLHKLEEGSIAEIDSDDLPRQTNKMEEATCLAAPDAHLVGDVSSGWKMVLHEESNQYYYWNTVTGETSWEVPDVLSQETGTTPVEKILDDNEDCVEKLQNALFMVGEIGGNDYNYAIFQGKTMEELRSMVPHVVATIVDAARKVIEVGGKRVVIPGNFPIGCLPIYKTAFQTNNSAAYDKNRCLNHLNEFAKYHNQELQKAIHTQTREPQCCSRLRGLLQSLPISTPSCIFSRI</sequence>
<evidence type="ECO:0000259" key="3">
    <source>
        <dbReference type="PROSITE" id="PS50020"/>
    </source>
</evidence>
<dbReference type="GO" id="GO:0016788">
    <property type="term" value="F:hydrolase activity, acting on ester bonds"/>
    <property type="evidence" value="ECO:0007669"/>
    <property type="project" value="InterPro"/>
</dbReference>
<feature type="compositionally biased region" description="Acidic residues" evidence="2">
    <location>
        <begin position="70"/>
        <end position="79"/>
    </location>
</feature>
<dbReference type="SUPFAM" id="SSF51045">
    <property type="entry name" value="WW domain"/>
    <property type="match status" value="1"/>
</dbReference>
<dbReference type="PROSITE" id="PS01159">
    <property type="entry name" value="WW_DOMAIN_1"/>
    <property type="match status" value="1"/>
</dbReference>
<accession>A0AAW2WT31</accession>